<comment type="catalytic activity">
    <reaction evidence="1 9">
        <text>N-(5-phospho-beta-D-ribosyl)anthranilate = 1-(2-carboxyphenylamino)-1-deoxy-D-ribulose 5-phosphate</text>
        <dbReference type="Rhea" id="RHEA:21540"/>
        <dbReference type="ChEBI" id="CHEBI:18277"/>
        <dbReference type="ChEBI" id="CHEBI:58613"/>
        <dbReference type="EC" id="5.3.1.24"/>
    </reaction>
</comment>
<dbReference type="EMBL" id="FXTU01000003">
    <property type="protein sequence ID" value="SMP20451.1"/>
    <property type="molecule type" value="Genomic_DNA"/>
</dbReference>
<dbReference type="InterPro" id="IPR011060">
    <property type="entry name" value="RibuloseP-bd_barrel"/>
</dbReference>
<gene>
    <name evidence="9" type="primary">trpF</name>
    <name evidence="11" type="ORF">SAMN06265361_103390</name>
</gene>
<protein>
    <recommendedName>
        <fullName evidence="4 9">N-(5'-phosphoribosyl)anthranilate isomerase</fullName>
        <shortName evidence="9">PRAI</shortName>
        <ecNumber evidence="3 9">5.3.1.24</ecNumber>
    </recommendedName>
</protein>
<dbReference type="InterPro" id="IPR013785">
    <property type="entry name" value="Aldolase_TIM"/>
</dbReference>
<comment type="similarity">
    <text evidence="9">Belongs to the TrpF family.</text>
</comment>
<evidence type="ECO:0000256" key="8">
    <source>
        <dbReference type="ARBA" id="ARBA00023235"/>
    </source>
</evidence>
<dbReference type="GO" id="GO:0004640">
    <property type="term" value="F:phosphoribosylanthranilate isomerase activity"/>
    <property type="evidence" value="ECO:0007669"/>
    <property type="project" value="UniProtKB-UniRule"/>
</dbReference>
<evidence type="ECO:0000256" key="4">
    <source>
        <dbReference type="ARBA" id="ARBA00022272"/>
    </source>
</evidence>
<evidence type="ECO:0000256" key="3">
    <source>
        <dbReference type="ARBA" id="ARBA00012572"/>
    </source>
</evidence>
<evidence type="ECO:0000313" key="11">
    <source>
        <dbReference type="EMBL" id="SMP20451.1"/>
    </source>
</evidence>
<evidence type="ECO:0000256" key="5">
    <source>
        <dbReference type="ARBA" id="ARBA00022605"/>
    </source>
</evidence>
<name>A0AA46AFP3_9BACL</name>
<dbReference type="Gene3D" id="3.20.20.70">
    <property type="entry name" value="Aldolase class I"/>
    <property type="match status" value="1"/>
</dbReference>
<feature type="domain" description="N-(5'phosphoribosyl) anthranilate isomerase (PRAI)" evidence="10">
    <location>
        <begin position="5"/>
        <end position="205"/>
    </location>
</feature>
<evidence type="ECO:0000256" key="2">
    <source>
        <dbReference type="ARBA" id="ARBA00004664"/>
    </source>
</evidence>
<proteinExistence type="inferred from homology"/>
<reference evidence="11" key="1">
    <citation type="submission" date="2017-05" db="EMBL/GenBank/DDBJ databases">
        <authorList>
            <person name="Varghese N."/>
            <person name="Submissions S."/>
        </authorList>
    </citation>
    <scope>NUCLEOTIDE SEQUENCE</scope>
    <source>
        <strain evidence="11">DSM 45262</strain>
    </source>
</reference>
<dbReference type="InterPro" id="IPR044643">
    <property type="entry name" value="TrpF_fam"/>
</dbReference>
<keyword evidence="6 9" id="KW-0822">Tryptophan biosynthesis</keyword>
<keyword evidence="12" id="KW-1185">Reference proteome</keyword>
<dbReference type="PANTHER" id="PTHR42894:SF1">
    <property type="entry name" value="N-(5'-PHOSPHORIBOSYL)ANTHRANILATE ISOMERASE"/>
    <property type="match status" value="1"/>
</dbReference>
<dbReference type="CDD" id="cd00405">
    <property type="entry name" value="PRAI"/>
    <property type="match status" value="1"/>
</dbReference>
<dbReference type="Proteomes" id="UP001157946">
    <property type="component" value="Unassembled WGS sequence"/>
</dbReference>
<evidence type="ECO:0000313" key="12">
    <source>
        <dbReference type="Proteomes" id="UP001157946"/>
    </source>
</evidence>
<dbReference type="EC" id="5.3.1.24" evidence="3 9"/>
<accession>A0AA46AFP3</accession>
<dbReference type="HAMAP" id="MF_00135">
    <property type="entry name" value="PRAI"/>
    <property type="match status" value="1"/>
</dbReference>
<dbReference type="SUPFAM" id="SSF51366">
    <property type="entry name" value="Ribulose-phoshate binding barrel"/>
    <property type="match status" value="1"/>
</dbReference>
<keyword evidence="8 9" id="KW-0413">Isomerase</keyword>
<evidence type="ECO:0000256" key="7">
    <source>
        <dbReference type="ARBA" id="ARBA00023141"/>
    </source>
</evidence>
<dbReference type="PANTHER" id="PTHR42894">
    <property type="entry name" value="N-(5'-PHOSPHORIBOSYL)ANTHRANILATE ISOMERASE"/>
    <property type="match status" value="1"/>
</dbReference>
<keyword evidence="7 9" id="KW-0057">Aromatic amino acid biosynthesis</keyword>
<evidence type="ECO:0000256" key="1">
    <source>
        <dbReference type="ARBA" id="ARBA00001164"/>
    </source>
</evidence>
<comment type="caution">
    <text evidence="11">The sequence shown here is derived from an EMBL/GenBank/DDBJ whole genome shotgun (WGS) entry which is preliminary data.</text>
</comment>
<sequence>MTGIKLCGFQTVEDVRMATRLPIESIGFVMVPGRRRTVSLDHLPEMLSAVPAGIKKVAVLKDASLVDAVAWQTRYSFDVLQLHGTESPAYCETLKKMVGVSLCKVFDASARPVSEAGLSEYAPWIDCILLDSAQGGSGKSFNWTGIPQWQKAAKAYGLPVWVAGGLHPDNVGALIRRYGPDGVDVSSGIETDGRKDGLLINRFVERVMASGDEEERGGGTEGVLEIR</sequence>
<dbReference type="InterPro" id="IPR001240">
    <property type="entry name" value="PRAI_dom"/>
</dbReference>
<evidence type="ECO:0000259" key="10">
    <source>
        <dbReference type="Pfam" id="PF00697"/>
    </source>
</evidence>
<keyword evidence="5 9" id="KW-0028">Amino-acid biosynthesis</keyword>
<dbReference type="Pfam" id="PF00697">
    <property type="entry name" value="PRAI"/>
    <property type="match status" value="1"/>
</dbReference>
<organism evidence="11 12">
    <name type="scientific">Laceyella tengchongensis</name>
    <dbReference type="NCBI Taxonomy" id="574699"/>
    <lineage>
        <taxon>Bacteria</taxon>
        <taxon>Bacillati</taxon>
        <taxon>Bacillota</taxon>
        <taxon>Bacilli</taxon>
        <taxon>Bacillales</taxon>
        <taxon>Thermoactinomycetaceae</taxon>
        <taxon>Laceyella</taxon>
    </lineage>
</organism>
<dbReference type="GO" id="GO:0000162">
    <property type="term" value="P:L-tryptophan biosynthetic process"/>
    <property type="evidence" value="ECO:0007669"/>
    <property type="project" value="UniProtKB-UniRule"/>
</dbReference>
<dbReference type="RefSeq" id="WP_102992285.1">
    <property type="nucleotide sequence ID" value="NZ_FXTU01000003.1"/>
</dbReference>
<evidence type="ECO:0000256" key="6">
    <source>
        <dbReference type="ARBA" id="ARBA00022822"/>
    </source>
</evidence>
<comment type="pathway">
    <text evidence="2 9">Amino-acid biosynthesis; L-tryptophan biosynthesis; L-tryptophan from chorismate: step 3/5.</text>
</comment>
<evidence type="ECO:0000256" key="9">
    <source>
        <dbReference type="HAMAP-Rule" id="MF_00135"/>
    </source>
</evidence>
<dbReference type="AlphaFoldDB" id="A0AA46AFP3"/>